<accession>A0ABR2LZV5</accession>
<proteinExistence type="predicted"/>
<evidence type="ECO:0000313" key="1">
    <source>
        <dbReference type="EMBL" id="KAK8955730.1"/>
    </source>
</evidence>
<dbReference type="EMBL" id="JBBWWR010000013">
    <property type="protein sequence ID" value="KAK8955730.1"/>
    <property type="molecule type" value="Genomic_DNA"/>
</dbReference>
<evidence type="ECO:0008006" key="3">
    <source>
        <dbReference type="Google" id="ProtNLM"/>
    </source>
</evidence>
<organism evidence="1 2">
    <name type="scientific">Platanthera guangdongensis</name>
    <dbReference type="NCBI Taxonomy" id="2320717"/>
    <lineage>
        <taxon>Eukaryota</taxon>
        <taxon>Viridiplantae</taxon>
        <taxon>Streptophyta</taxon>
        <taxon>Embryophyta</taxon>
        <taxon>Tracheophyta</taxon>
        <taxon>Spermatophyta</taxon>
        <taxon>Magnoliopsida</taxon>
        <taxon>Liliopsida</taxon>
        <taxon>Asparagales</taxon>
        <taxon>Orchidaceae</taxon>
        <taxon>Orchidoideae</taxon>
        <taxon>Orchideae</taxon>
        <taxon>Orchidinae</taxon>
        <taxon>Platanthera</taxon>
    </lineage>
</organism>
<dbReference type="Proteomes" id="UP001412067">
    <property type="component" value="Unassembled WGS sequence"/>
</dbReference>
<evidence type="ECO:0000313" key="2">
    <source>
        <dbReference type="Proteomes" id="UP001412067"/>
    </source>
</evidence>
<protein>
    <recommendedName>
        <fullName evidence="3">Endonuclease/exonuclease/phosphatase</fullName>
    </recommendedName>
</protein>
<comment type="caution">
    <text evidence="1">The sequence shown here is derived from an EMBL/GenBank/DDBJ whole genome shotgun (WGS) entry which is preliminary data.</text>
</comment>
<sequence length="93" mass="10041">MSNILVWNCRGARKKGTRNYLHDLFLQHKLGLVGLLETGGGSASFRGGKNCGKVMGFLPLACNWKVGGGGVSLFSGNLWGLALRCLRRDCSGW</sequence>
<name>A0ABR2LZV5_9ASPA</name>
<keyword evidence="2" id="KW-1185">Reference proteome</keyword>
<reference evidence="1 2" key="1">
    <citation type="journal article" date="2022" name="Nat. Plants">
        <title>Genomes of leafy and leafless Platanthera orchids illuminate the evolution of mycoheterotrophy.</title>
        <authorList>
            <person name="Li M.H."/>
            <person name="Liu K.W."/>
            <person name="Li Z."/>
            <person name="Lu H.C."/>
            <person name="Ye Q.L."/>
            <person name="Zhang D."/>
            <person name="Wang J.Y."/>
            <person name="Li Y.F."/>
            <person name="Zhong Z.M."/>
            <person name="Liu X."/>
            <person name="Yu X."/>
            <person name="Liu D.K."/>
            <person name="Tu X.D."/>
            <person name="Liu B."/>
            <person name="Hao Y."/>
            <person name="Liao X.Y."/>
            <person name="Jiang Y.T."/>
            <person name="Sun W.H."/>
            <person name="Chen J."/>
            <person name="Chen Y.Q."/>
            <person name="Ai Y."/>
            <person name="Zhai J.W."/>
            <person name="Wu S.S."/>
            <person name="Zhou Z."/>
            <person name="Hsiao Y.Y."/>
            <person name="Wu W.L."/>
            <person name="Chen Y.Y."/>
            <person name="Lin Y.F."/>
            <person name="Hsu J.L."/>
            <person name="Li C.Y."/>
            <person name="Wang Z.W."/>
            <person name="Zhao X."/>
            <person name="Zhong W.Y."/>
            <person name="Ma X.K."/>
            <person name="Ma L."/>
            <person name="Huang J."/>
            <person name="Chen G.Z."/>
            <person name="Huang M.Z."/>
            <person name="Huang L."/>
            <person name="Peng D.H."/>
            <person name="Luo Y.B."/>
            <person name="Zou S.Q."/>
            <person name="Chen S.P."/>
            <person name="Lan S."/>
            <person name="Tsai W.C."/>
            <person name="Van de Peer Y."/>
            <person name="Liu Z.J."/>
        </authorList>
    </citation>
    <scope>NUCLEOTIDE SEQUENCE [LARGE SCALE GENOMIC DNA]</scope>
    <source>
        <strain evidence="1">Lor288</strain>
    </source>
</reference>
<gene>
    <name evidence="1" type="ORF">KSP40_PGU009791</name>
</gene>